<feature type="domain" description="VOC" evidence="2">
    <location>
        <begin position="3"/>
        <end position="142"/>
    </location>
</feature>
<accession>A0A7C9UUB1</accession>
<evidence type="ECO:0000313" key="4">
    <source>
        <dbReference type="Proteomes" id="UP000480684"/>
    </source>
</evidence>
<dbReference type="GO" id="GO:0016829">
    <property type="term" value="F:lyase activity"/>
    <property type="evidence" value="ECO:0007669"/>
    <property type="project" value="UniProtKB-KW"/>
</dbReference>
<dbReference type="PANTHER" id="PTHR43048:SF3">
    <property type="entry name" value="METHYLMALONYL-COA EPIMERASE, MITOCHONDRIAL"/>
    <property type="match status" value="1"/>
</dbReference>
<dbReference type="GO" id="GO:0046872">
    <property type="term" value="F:metal ion binding"/>
    <property type="evidence" value="ECO:0007669"/>
    <property type="project" value="UniProtKB-KW"/>
</dbReference>
<reference evidence="3 4" key="1">
    <citation type="submission" date="2020-02" db="EMBL/GenBank/DDBJ databases">
        <authorList>
            <person name="Dziuba M."/>
            <person name="Kuznetsov B."/>
            <person name="Mardanov A."/>
            <person name="Ravin N."/>
            <person name="Grouzdev D."/>
        </authorList>
    </citation>
    <scope>NUCLEOTIDE SEQUENCE [LARGE SCALE GENOMIC DNA]</scope>
    <source>
        <strain evidence="3 4">SpK</strain>
    </source>
</reference>
<dbReference type="EMBL" id="JAAIYP010000035">
    <property type="protein sequence ID" value="NFV80166.1"/>
    <property type="molecule type" value="Genomic_DNA"/>
</dbReference>
<dbReference type="InterPro" id="IPR037523">
    <property type="entry name" value="VOC_core"/>
</dbReference>
<dbReference type="InterPro" id="IPR004360">
    <property type="entry name" value="Glyas_Fos-R_dOase_dom"/>
</dbReference>
<gene>
    <name evidence="3" type="ORF">G4223_08590</name>
</gene>
<dbReference type="InterPro" id="IPR029068">
    <property type="entry name" value="Glyas_Bleomycin-R_OHBP_Dase"/>
</dbReference>
<proteinExistence type="predicted"/>
<dbReference type="Proteomes" id="UP000480684">
    <property type="component" value="Unassembled WGS sequence"/>
</dbReference>
<keyword evidence="1" id="KW-0479">Metal-binding</keyword>
<comment type="caution">
    <text evidence="3">The sequence shown here is derived from an EMBL/GenBank/DDBJ whole genome shotgun (WGS) entry which is preliminary data.</text>
</comment>
<evidence type="ECO:0000313" key="3">
    <source>
        <dbReference type="EMBL" id="NFV80166.1"/>
    </source>
</evidence>
<dbReference type="InterPro" id="IPR051785">
    <property type="entry name" value="MMCE/EMCE_epimerase"/>
</dbReference>
<dbReference type="Pfam" id="PF00903">
    <property type="entry name" value="Glyoxalase"/>
    <property type="match status" value="1"/>
</dbReference>
<dbReference type="RefSeq" id="WP_163677861.1">
    <property type="nucleotide sequence ID" value="NZ_JAAIYP010000035.1"/>
</dbReference>
<keyword evidence="3" id="KW-0456">Lyase</keyword>
<organism evidence="3 4">
    <name type="scientific">Magnetospirillum aberrantis SpK</name>
    <dbReference type="NCBI Taxonomy" id="908842"/>
    <lineage>
        <taxon>Bacteria</taxon>
        <taxon>Pseudomonadati</taxon>
        <taxon>Pseudomonadota</taxon>
        <taxon>Alphaproteobacteria</taxon>
        <taxon>Rhodospirillales</taxon>
        <taxon>Rhodospirillaceae</taxon>
        <taxon>Magnetospirillum</taxon>
    </lineage>
</organism>
<dbReference type="AlphaFoldDB" id="A0A7C9UUB1"/>
<protein>
    <submittedName>
        <fullName evidence="3">Lactoylglutathione lyase</fullName>
    </submittedName>
</protein>
<evidence type="ECO:0000256" key="1">
    <source>
        <dbReference type="ARBA" id="ARBA00022723"/>
    </source>
</evidence>
<name>A0A7C9UUB1_9PROT</name>
<evidence type="ECO:0000259" key="2">
    <source>
        <dbReference type="PROSITE" id="PS51819"/>
    </source>
</evidence>
<sequence length="149" mass="16071">MPHLDHVNVVVGDPDRSVAFYTHLLSLTVVMDRMLEGVWFEDVTGIAGARARCIILDAPGGGCRVELLAYLDHDGTPLPVNSRPATPGLRHFAVRVDNIEACLSGLDDPPLIIAVPHHIVPSGKRMAYVHDPDGTIVELAEYTATPSFG</sequence>
<dbReference type="PANTHER" id="PTHR43048">
    <property type="entry name" value="METHYLMALONYL-COA EPIMERASE"/>
    <property type="match status" value="1"/>
</dbReference>
<dbReference type="Gene3D" id="3.10.180.10">
    <property type="entry name" value="2,3-Dihydroxybiphenyl 1,2-Dioxygenase, domain 1"/>
    <property type="match status" value="1"/>
</dbReference>
<dbReference type="GO" id="GO:0004493">
    <property type="term" value="F:methylmalonyl-CoA epimerase activity"/>
    <property type="evidence" value="ECO:0007669"/>
    <property type="project" value="TreeGrafter"/>
</dbReference>
<dbReference type="GO" id="GO:0046491">
    <property type="term" value="P:L-methylmalonyl-CoA metabolic process"/>
    <property type="evidence" value="ECO:0007669"/>
    <property type="project" value="TreeGrafter"/>
</dbReference>
<keyword evidence="4" id="KW-1185">Reference proteome</keyword>
<dbReference type="PROSITE" id="PS51819">
    <property type="entry name" value="VOC"/>
    <property type="match status" value="1"/>
</dbReference>
<dbReference type="SUPFAM" id="SSF54593">
    <property type="entry name" value="Glyoxalase/Bleomycin resistance protein/Dihydroxybiphenyl dioxygenase"/>
    <property type="match status" value="1"/>
</dbReference>